<dbReference type="GO" id="GO:0009187">
    <property type="term" value="P:cyclic nucleotide metabolic process"/>
    <property type="evidence" value="ECO:0007669"/>
    <property type="project" value="TreeGrafter"/>
</dbReference>
<evidence type="ECO:0000313" key="1">
    <source>
        <dbReference type="EMBL" id="KAG0655110.1"/>
    </source>
</evidence>
<dbReference type="PANTHER" id="PTHR28141:SF1">
    <property type="entry name" value="2',3'-CYCLIC-NUCLEOTIDE 3'-PHOSPHODIESTERASE"/>
    <property type="match status" value="1"/>
</dbReference>
<dbReference type="EMBL" id="PUHQ01000129">
    <property type="protein sequence ID" value="KAG0655110.1"/>
    <property type="molecule type" value="Genomic_DNA"/>
</dbReference>
<evidence type="ECO:0008006" key="3">
    <source>
        <dbReference type="Google" id="ProtNLM"/>
    </source>
</evidence>
<sequence>MGYALWLVPLHDDVREALAQTIEELAERTSGPRFRPHVTLLSGIPSSTPVELVRSRSSAAVKTWSQAQVLGRAPLELTMEDVDTRSPRYFQFVFAHIRPTADLLSLRQACRSVFFSQDATSTPADDYMPHLSLAYGGKGAEAILSDLRSAASGGGSTAPTDGGRWAMDGCSFEVGAVELWSCEGPPAEWACLDSIPLSTASDETGRHEAP</sequence>
<dbReference type="OrthoDB" id="514292at2759"/>
<dbReference type="GO" id="GO:0004113">
    <property type="term" value="F:2',3'-cyclic-nucleotide 3'-phosphodiesterase activity"/>
    <property type="evidence" value="ECO:0007669"/>
    <property type="project" value="TreeGrafter"/>
</dbReference>
<proteinExistence type="predicted"/>
<dbReference type="Pfam" id="PF07823">
    <property type="entry name" value="CPDase"/>
    <property type="match status" value="1"/>
</dbReference>
<dbReference type="InterPro" id="IPR009097">
    <property type="entry name" value="Cyclic_Pdiesterase"/>
</dbReference>
<dbReference type="AlphaFoldDB" id="A0A9P7B2P5"/>
<evidence type="ECO:0000313" key="2">
    <source>
        <dbReference type="Proteomes" id="UP000777482"/>
    </source>
</evidence>
<dbReference type="Gene3D" id="3.90.1140.10">
    <property type="entry name" value="Cyclic phosphodiesterase"/>
    <property type="match status" value="1"/>
</dbReference>
<protein>
    <recommendedName>
        <fullName evidence="3">2',3'-cyclic-nucleotide 3'-phosphodiesterase</fullName>
    </recommendedName>
</protein>
<dbReference type="PANTHER" id="PTHR28141">
    <property type="entry name" value="2',3'-CYCLIC-NUCLEOTIDE 3'-PHOSPHODIESTERASE"/>
    <property type="match status" value="1"/>
</dbReference>
<reference evidence="1 2" key="1">
    <citation type="submission" date="2020-11" db="EMBL/GenBank/DDBJ databases">
        <title>Kefir isolates.</title>
        <authorList>
            <person name="Marcisauskas S."/>
            <person name="Kim Y."/>
            <person name="Blasche S."/>
        </authorList>
    </citation>
    <scope>NUCLEOTIDE SEQUENCE [LARGE SCALE GENOMIC DNA]</scope>
    <source>
        <strain evidence="1 2">KR</strain>
    </source>
</reference>
<accession>A0A9P7B2P5</accession>
<dbReference type="InterPro" id="IPR012386">
    <property type="entry name" value="Cyclic-nucl_3Pdiesterase"/>
</dbReference>
<gene>
    <name evidence="1" type="ORF">C6P46_001156</name>
</gene>
<comment type="caution">
    <text evidence="1">The sequence shown here is derived from an EMBL/GenBank/DDBJ whole genome shotgun (WGS) entry which is preliminary data.</text>
</comment>
<keyword evidence="2" id="KW-1185">Reference proteome</keyword>
<dbReference type="SUPFAM" id="SSF55144">
    <property type="entry name" value="LigT-like"/>
    <property type="match status" value="1"/>
</dbReference>
<name>A0A9P7B2P5_RHOMI</name>
<dbReference type="Proteomes" id="UP000777482">
    <property type="component" value="Unassembled WGS sequence"/>
</dbReference>
<organism evidence="1 2">
    <name type="scientific">Rhodotorula mucilaginosa</name>
    <name type="common">Yeast</name>
    <name type="synonym">Rhodotorula rubra</name>
    <dbReference type="NCBI Taxonomy" id="5537"/>
    <lineage>
        <taxon>Eukaryota</taxon>
        <taxon>Fungi</taxon>
        <taxon>Dikarya</taxon>
        <taxon>Basidiomycota</taxon>
        <taxon>Pucciniomycotina</taxon>
        <taxon>Microbotryomycetes</taxon>
        <taxon>Sporidiobolales</taxon>
        <taxon>Sporidiobolaceae</taxon>
        <taxon>Rhodotorula</taxon>
    </lineage>
</organism>